<gene>
    <name evidence="2" type="ORF">R3P38DRAFT_2766674</name>
</gene>
<proteinExistence type="predicted"/>
<feature type="chain" id="PRO_5043463201" evidence="1">
    <location>
        <begin position="21"/>
        <end position="190"/>
    </location>
</feature>
<evidence type="ECO:0000256" key="1">
    <source>
        <dbReference type="SAM" id="SignalP"/>
    </source>
</evidence>
<dbReference type="EMBL" id="JAWWNJ010000011">
    <property type="protein sequence ID" value="KAK7045145.1"/>
    <property type="molecule type" value="Genomic_DNA"/>
</dbReference>
<name>A0AAW0D2G5_9AGAR</name>
<sequence>MRFLLLLFCSFATAISSVAASTPQQIIDTFSNLTSQAVAIIPKLQRLYDPNVQATEQDVQGSKMPLDALEVQYIKFAADVVSTPAANLNTTTTDALSNAAQEHSKAFSDMGVALARGLPTYEKYGHDLYVAGCKDGVTIGLDALIIFTALGLKFPGAITTLVVQGILEVVRVPLGELRAAECFVPVIPPL</sequence>
<keyword evidence="1" id="KW-0732">Signal</keyword>
<comment type="caution">
    <text evidence="2">The sequence shown here is derived from an EMBL/GenBank/DDBJ whole genome shotgun (WGS) entry which is preliminary data.</text>
</comment>
<reference evidence="2 3" key="1">
    <citation type="journal article" date="2024" name="J Genomics">
        <title>Draft genome sequencing and assembly of Favolaschia claudopus CIRM-BRFM 2984 isolated from oak limbs.</title>
        <authorList>
            <person name="Navarro D."/>
            <person name="Drula E."/>
            <person name="Chaduli D."/>
            <person name="Cazenave R."/>
            <person name="Ahrendt S."/>
            <person name="Wang J."/>
            <person name="Lipzen A."/>
            <person name="Daum C."/>
            <person name="Barry K."/>
            <person name="Grigoriev I.V."/>
            <person name="Favel A."/>
            <person name="Rosso M.N."/>
            <person name="Martin F."/>
        </authorList>
    </citation>
    <scope>NUCLEOTIDE SEQUENCE [LARGE SCALE GENOMIC DNA]</scope>
    <source>
        <strain evidence="2 3">CIRM-BRFM 2984</strain>
    </source>
</reference>
<accession>A0AAW0D2G5</accession>
<dbReference type="AlphaFoldDB" id="A0AAW0D2G5"/>
<protein>
    <submittedName>
        <fullName evidence="2">Uncharacterized protein</fullName>
    </submittedName>
</protein>
<feature type="signal peptide" evidence="1">
    <location>
        <begin position="1"/>
        <end position="20"/>
    </location>
</feature>
<organism evidence="2 3">
    <name type="scientific">Favolaschia claudopus</name>
    <dbReference type="NCBI Taxonomy" id="2862362"/>
    <lineage>
        <taxon>Eukaryota</taxon>
        <taxon>Fungi</taxon>
        <taxon>Dikarya</taxon>
        <taxon>Basidiomycota</taxon>
        <taxon>Agaricomycotina</taxon>
        <taxon>Agaricomycetes</taxon>
        <taxon>Agaricomycetidae</taxon>
        <taxon>Agaricales</taxon>
        <taxon>Marasmiineae</taxon>
        <taxon>Mycenaceae</taxon>
        <taxon>Favolaschia</taxon>
    </lineage>
</organism>
<evidence type="ECO:0000313" key="2">
    <source>
        <dbReference type="EMBL" id="KAK7045145.1"/>
    </source>
</evidence>
<keyword evidence="3" id="KW-1185">Reference proteome</keyword>
<dbReference type="Proteomes" id="UP001362999">
    <property type="component" value="Unassembled WGS sequence"/>
</dbReference>
<evidence type="ECO:0000313" key="3">
    <source>
        <dbReference type="Proteomes" id="UP001362999"/>
    </source>
</evidence>